<gene>
    <name evidence="7" type="primary">nptA</name>
    <name evidence="7" type="ORF">PEDI_28810</name>
</gene>
<evidence type="ECO:0000256" key="2">
    <source>
        <dbReference type="ARBA" id="ARBA00022475"/>
    </source>
</evidence>
<keyword evidence="4 6" id="KW-1133">Transmembrane helix</keyword>
<accession>A0AAN4VZY6</accession>
<keyword evidence="2" id="KW-1003">Cell membrane</keyword>
<dbReference type="PANTHER" id="PTHR10010">
    <property type="entry name" value="SOLUTE CARRIER FAMILY 34 SODIUM PHOSPHATE , MEMBER 2-RELATED"/>
    <property type="match status" value="1"/>
</dbReference>
<sequence length="378" mass="41727">MKDHFNTHNTIIQATMMSREKRKNVLKGIISILATLILFAFSLELMVKSFSVVEGKATDLMVENNFGPFVGLFVGLLGTAILQSSSTVTSAVVAVVAAGSISFADAVPMILGANIGTTLTSTLVSLGFISDRKSFQRAISAASMHDLFNILTVIMVLPLEYFFQTYTTTAQYIAAFIPIIELDNVFFLKWLSIEPLVYWLINVIDNGPITIIFSMVLLFASIKLLAKIIYRYLDAELKNTFQSFFKTEWKSFGTGTVLTLLVQSSSLTTSLIVPLAATKKVGLSRVFPYILGCNLGTTITALMVGLFLSPTALAMGLVHFLFNLTGVIIFMPIKAFRHFAVNMAIWLGKMTVKYRAAGLLYLIITFFIAPFLLIYFNQ</sequence>
<dbReference type="EMBL" id="BQKE01000001">
    <property type="protein sequence ID" value="GJM62329.1"/>
    <property type="molecule type" value="Genomic_DNA"/>
</dbReference>
<evidence type="ECO:0000313" key="8">
    <source>
        <dbReference type="Proteomes" id="UP001310022"/>
    </source>
</evidence>
<feature type="transmembrane region" description="Helical" evidence="6">
    <location>
        <begin position="314"/>
        <end position="333"/>
    </location>
</feature>
<organism evidence="7 8">
    <name type="scientific">Persicobacter diffluens</name>
    <dbReference type="NCBI Taxonomy" id="981"/>
    <lineage>
        <taxon>Bacteria</taxon>
        <taxon>Pseudomonadati</taxon>
        <taxon>Bacteroidota</taxon>
        <taxon>Cytophagia</taxon>
        <taxon>Cytophagales</taxon>
        <taxon>Persicobacteraceae</taxon>
        <taxon>Persicobacter</taxon>
    </lineage>
</organism>
<feature type="transmembrane region" description="Helical" evidence="6">
    <location>
        <begin position="209"/>
        <end position="232"/>
    </location>
</feature>
<feature type="transmembrane region" description="Helical" evidence="6">
    <location>
        <begin position="169"/>
        <end position="188"/>
    </location>
</feature>
<feature type="transmembrane region" description="Helical" evidence="6">
    <location>
        <begin position="87"/>
        <end position="104"/>
    </location>
</feature>
<evidence type="ECO:0000313" key="7">
    <source>
        <dbReference type="EMBL" id="GJM62329.1"/>
    </source>
</evidence>
<dbReference type="GO" id="GO:0005886">
    <property type="term" value="C:plasma membrane"/>
    <property type="evidence" value="ECO:0007669"/>
    <property type="project" value="UniProtKB-SubCell"/>
</dbReference>
<dbReference type="GO" id="GO:0044341">
    <property type="term" value="P:sodium-dependent phosphate transport"/>
    <property type="evidence" value="ECO:0007669"/>
    <property type="project" value="InterPro"/>
</dbReference>
<feature type="transmembrane region" description="Helical" evidence="6">
    <location>
        <begin position="141"/>
        <end position="163"/>
    </location>
</feature>
<feature type="transmembrane region" description="Helical" evidence="6">
    <location>
        <begin position="252"/>
        <end position="277"/>
    </location>
</feature>
<keyword evidence="5 6" id="KW-0472">Membrane</keyword>
<dbReference type="Proteomes" id="UP001310022">
    <property type="component" value="Unassembled WGS sequence"/>
</dbReference>
<comment type="caution">
    <text evidence="7">The sequence shown here is derived from an EMBL/GenBank/DDBJ whole genome shotgun (WGS) entry which is preliminary data.</text>
</comment>
<dbReference type="RefSeq" id="WP_338237625.1">
    <property type="nucleotide sequence ID" value="NZ_BQKE01000001.1"/>
</dbReference>
<dbReference type="InterPro" id="IPR003841">
    <property type="entry name" value="Na/Pi_transpt"/>
</dbReference>
<dbReference type="GO" id="GO:0005436">
    <property type="term" value="F:sodium:phosphate symporter activity"/>
    <property type="evidence" value="ECO:0007669"/>
    <property type="project" value="InterPro"/>
</dbReference>
<feature type="transmembrane region" description="Helical" evidence="6">
    <location>
        <begin position="289"/>
        <end position="308"/>
    </location>
</feature>
<reference evidence="7 8" key="1">
    <citation type="submission" date="2021-12" db="EMBL/GenBank/DDBJ databases">
        <title>Genome sequencing of bacteria with rrn-lacking chromosome and rrn-plasmid.</title>
        <authorList>
            <person name="Anda M."/>
            <person name="Iwasaki W."/>
        </authorList>
    </citation>
    <scope>NUCLEOTIDE SEQUENCE [LARGE SCALE GENOMIC DNA]</scope>
    <source>
        <strain evidence="7 8">NBRC 15940</strain>
    </source>
</reference>
<dbReference type="Pfam" id="PF02690">
    <property type="entry name" value="Na_Pi_cotrans"/>
    <property type="match status" value="2"/>
</dbReference>
<feature type="transmembrane region" description="Helical" evidence="6">
    <location>
        <begin position="25"/>
        <end position="46"/>
    </location>
</feature>
<protein>
    <submittedName>
        <fullName evidence="7">Sodium:phosphate symporter</fullName>
    </submittedName>
</protein>
<evidence type="ECO:0000256" key="5">
    <source>
        <dbReference type="ARBA" id="ARBA00023136"/>
    </source>
</evidence>
<dbReference type="AlphaFoldDB" id="A0AAN4VZY6"/>
<feature type="transmembrane region" description="Helical" evidence="6">
    <location>
        <begin position="110"/>
        <end position="129"/>
    </location>
</feature>
<proteinExistence type="predicted"/>
<dbReference type="NCBIfam" id="NF037997">
    <property type="entry name" value="Na_Pi_symport"/>
    <property type="match status" value="2"/>
</dbReference>
<feature type="transmembrane region" description="Helical" evidence="6">
    <location>
        <begin position="354"/>
        <end position="376"/>
    </location>
</feature>
<dbReference type="PANTHER" id="PTHR10010:SF46">
    <property type="entry name" value="SODIUM-DEPENDENT PHOSPHATE TRANSPORT PROTEIN 2B"/>
    <property type="match status" value="1"/>
</dbReference>
<comment type="subcellular location">
    <subcellularLocation>
        <location evidence="1">Cell membrane</location>
        <topology evidence="1">Multi-pass membrane protein</topology>
    </subcellularLocation>
</comment>
<keyword evidence="3 6" id="KW-0812">Transmembrane</keyword>
<keyword evidence="8" id="KW-1185">Reference proteome</keyword>
<evidence type="ECO:0000256" key="3">
    <source>
        <dbReference type="ARBA" id="ARBA00022692"/>
    </source>
</evidence>
<evidence type="ECO:0000256" key="6">
    <source>
        <dbReference type="SAM" id="Phobius"/>
    </source>
</evidence>
<evidence type="ECO:0000256" key="4">
    <source>
        <dbReference type="ARBA" id="ARBA00022989"/>
    </source>
</evidence>
<name>A0AAN4VZY6_9BACT</name>
<evidence type="ECO:0000256" key="1">
    <source>
        <dbReference type="ARBA" id="ARBA00004651"/>
    </source>
</evidence>